<protein>
    <submittedName>
        <fullName evidence="3">TIGR01244 family phosphatase</fullName>
    </submittedName>
</protein>
<dbReference type="CDD" id="cd07724">
    <property type="entry name" value="POD-like_MBL-fold"/>
    <property type="match status" value="1"/>
</dbReference>
<dbReference type="Gene3D" id="3.90.190.10">
    <property type="entry name" value="Protein tyrosine phosphatase superfamily"/>
    <property type="match status" value="1"/>
</dbReference>
<dbReference type="GO" id="GO:0070813">
    <property type="term" value="P:hydrogen sulfide metabolic process"/>
    <property type="evidence" value="ECO:0007669"/>
    <property type="project" value="TreeGrafter"/>
</dbReference>
<dbReference type="CDD" id="cd14503">
    <property type="entry name" value="PTP-bact"/>
    <property type="match status" value="1"/>
</dbReference>
<dbReference type="InterPro" id="IPR044528">
    <property type="entry name" value="POD-like_MBL-fold"/>
</dbReference>
<organism evidence="3 4">
    <name type="scientific">Georhizobium profundi</name>
    <dbReference type="NCBI Taxonomy" id="2341112"/>
    <lineage>
        <taxon>Bacteria</taxon>
        <taxon>Pseudomonadati</taxon>
        <taxon>Pseudomonadota</taxon>
        <taxon>Alphaproteobacteria</taxon>
        <taxon>Hyphomicrobiales</taxon>
        <taxon>Rhizobiaceae</taxon>
        <taxon>Georhizobium</taxon>
    </lineage>
</organism>
<gene>
    <name evidence="3" type="ORF">D5400_06410</name>
</gene>
<sequence length="436" mass="47743">MKKITDKLWISGQPSEADFDRARQAGVTRVINNRVSGEADDQPALEAARKAATSRNMDFVYIPMTPGVVTEDRVRQFQKALEGADGPVLAHCRLGGRSLGLWAAGEVLDGRMTLDDLDALAAEHGADLGSVKAWLTKRAAKKQRPDVAGFFDKRTSSIQYVVSDPATKDCAIIDPVLDFDEKSGATGTQNADKILAYVERHGLKVQWILDTHPHADHFSAARYLKEKTGAPTAIGEKVVEVQKLWKDIYNWPDFPADGSQWDKVFAEGETFKLGGIDGNILFSPGHTLASITYVIGDAAFVHDTLFMPDSGTARADFPGGSASRLWNSIQAILALPDDTRIFTGHDYQPDGREPLWESTVAEQKAKNTHISKAKSEAEFVAIREARDKTLPMPKLILHSLQVNMNGGRLPEPESNGRRYLKLPLDALGGAPWDTDG</sequence>
<dbReference type="InterPro" id="IPR005939">
    <property type="entry name" value="BLH_phosphatase-like"/>
</dbReference>
<evidence type="ECO:0000313" key="3">
    <source>
        <dbReference type="EMBL" id="AZN70958.1"/>
    </source>
</evidence>
<name>A0A3Q8XME8_9HYPH</name>
<dbReference type="GO" id="GO:0050313">
    <property type="term" value="F:sulfur dioxygenase activity"/>
    <property type="evidence" value="ECO:0007669"/>
    <property type="project" value="InterPro"/>
</dbReference>
<dbReference type="SUPFAM" id="SSF56281">
    <property type="entry name" value="Metallo-hydrolase/oxidoreductase"/>
    <property type="match status" value="1"/>
</dbReference>
<keyword evidence="1" id="KW-0479">Metal-binding</keyword>
<dbReference type="PANTHER" id="PTHR43084">
    <property type="entry name" value="PERSULFIDE DIOXYGENASE ETHE1"/>
    <property type="match status" value="1"/>
</dbReference>
<dbReference type="InterPro" id="IPR029021">
    <property type="entry name" value="Prot-tyrosine_phosphatase-like"/>
</dbReference>
<dbReference type="OrthoDB" id="9784009at2"/>
<evidence type="ECO:0000259" key="2">
    <source>
        <dbReference type="SMART" id="SM00849"/>
    </source>
</evidence>
<dbReference type="Pfam" id="PF00753">
    <property type="entry name" value="Lactamase_B"/>
    <property type="match status" value="1"/>
</dbReference>
<dbReference type="SMART" id="SM00849">
    <property type="entry name" value="Lactamase_B"/>
    <property type="match status" value="1"/>
</dbReference>
<reference evidence="3 4" key="1">
    <citation type="submission" date="2018-09" db="EMBL/GenBank/DDBJ databases">
        <title>Marinorhizobium profundi gen. nov., sp. nov., isolated from a deep-sea sediment sample from the New Britain Trench and proposal of Marinorhizobiaceae fam. nov. in the order Rhizobiales of the class Alphaproteobacteria.</title>
        <authorList>
            <person name="Cao J."/>
        </authorList>
    </citation>
    <scope>NUCLEOTIDE SEQUENCE [LARGE SCALE GENOMIC DNA]</scope>
    <source>
        <strain evidence="3 4">WS11</strain>
    </source>
</reference>
<dbReference type="SUPFAM" id="SSF52799">
    <property type="entry name" value="(Phosphotyrosine protein) phosphatases II"/>
    <property type="match status" value="1"/>
</dbReference>
<dbReference type="Pfam" id="PF04273">
    <property type="entry name" value="BLH_phosphatase"/>
    <property type="match status" value="1"/>
</dbReference>
<dbReference type="Proteomes" id="UP000268192">
    <property type="component" value="Chromosome"/>
</dbReference>
<dbReference type="KEGG" id="abaw:D5400_06410"/>
<dbReference type="InterPro" id="IPR053449">
    <property type="entry name" value="MBL-like_hydrolase"/>
</dbReference>
<dbReference type="GO" id="GO:0046872">
    <property type="term" value="F:metal ion binding"/>
    <property type="evidence" value="ECO:0007669"/>
    <property type="project" value="UniProtKB-KW"/>
</dbReference>
<keyword evidence="4" id="KW-1185">Reference proteome</keyword>
<accession>A0A3Q8XME8</accession>
<dbReference type="Gene3D" id="3.60.15.10">
    <property type="entry name" value="Ribonuclease Z/Hydroxyacylglutathione hydrolase-like"/>
    <property type="match status" value="1"/>
</dbReference>
<dbReference type="AlphaFoldDB" id="A0A3Q8XME8"/>
<feature type="domain" description="Metallo-beta-lactamase" evidence="2">
    <location>
        <begin position="156"/>
        <end position="345"/>
    </location>
</feature>
<evidence type="ECO:0000313" key="4">
    <source>
        <dbReference type="Proteomes" id="UP000268192"/>
    </source>
</evidence>
<dbReference type="InterPro" id="IPR001279">
    <property type="entry name" value="Metallo-B-lactamas"/>
</dbReference>
<evidence type="ECO:0000256" key="1">
    <source>
        <dbReference type="ARBA" id="ARBA00022723"/>
    </source>
</evidence>
<dbReference type="InterPro" id="IPR036866">
    <property type="entry name" value="RibonucZ/Hydroxyglut_hydro"/>
</dbReference>
<dbReference type="NCBIfam" id="NF040641">
    <property type="entry name" value="bifunc_ST_SDO"/>
    <property type="match status" value="1"/>
</dbReference>
<dbReference type="PANTHER" id="PTHR43084:SF1">
    <property type="entry name" value="PERSULFIDE DIOXYGENASE ETHE1, MITOCHONDRIAL"/>
    <property type="match status" value="1"/>
</dbReference>
<proteinExistence type="predicted"/>
<dbReference type="InterPro" id="IPR051682">
    <property type="entry name" value="Mito_Persulfide_Diox"/>
</dbReference>
<dbReference type="GO" id="GO:0016787">
    <property type="term" value="F:hydrolase activity"/>
    <property type="evidence" value="ECO:0007669"/>
    <property type="project" value="InterPro"/>
</dbReference>
<dbReference type="NCBIfam" id="TIGR01244">
    <property type="entry name" value="TIGR01244 family sulfur transferase"/>
    <property type="match status" value="1"/>
</dbReference>
<dbReference type="EMBL" id="CP032509">
    <property type="protein sequence ID" value="AZN70958.1"/>
    <property type="molecule type" value="Genomic_DNA"/>
</dbReference>
<dbReference type="RefSeq" id="WP_126008740.1">
    <property type="nucleotide sequence ID" value="NZ_CP032509.1"/>
</dbReference>
<dbReference type="GO" id="GO:0006749">
    <property type="term" value="P:glutathione metabolic process"/>
    <property type="evidence" value="ECO:0007669"/>
    <property type="project" value="InterPro"/>
</dbReference>